<keyword evidence="3" id="KW-1185">Reference proteome</keyword>
<accession>A0A839V782</accession>
<comment type="caution">
    <text evidence="2">The sequence shown here is derived from an EMBL/GenBank/DDBJ whole genome shotgun (WGS) entry which is preliminary data.</text>
</comment>
<evidence type="ECO:0000313" key="2">
    <source>
        <dbReference type="EMBL" id="MBB3175389.1"/>
    </source>
</evidence>
<feature type="region of interest" description="Disordered" evidence="1">
    <location>
        <begin position="1"/>
        <end position="28"/>
    </location>
</feature>
<sequence length="72" mass="7985">MARPRKATPADELPAEPTPESPRAPDAARLIRPYAYIDDSGRRHSWHAGYVVDAPDELAVLMSRGAHLEHLD</sequence>
<evidence type="ECO:0000313" key="3">
    <source>
        <dbReference type="Proteomes" id="UP000557688"/>
    </source>
</evidence>
<gene>
    <name evidence="2" type="ORF">FHR90_003244</name>
</gene>
<protein>
    <submittedName>
        <fullName evidence="2">Uncharacterized protein</fullName>
    </submittedName>
</protein>
<dbReference type="AlphaFoldDB" id="A0A839V782"/>
<dbReference type="Proteomes" id="UP000557688">
    <property type="component" value="Unassembled WGS sequence"/>
</dbReference>
<reference evidence="2 3" key="1">
    <citation type="submission" date="2020-08" db="EMBL/GenBank/DDBJ databases">
        <title>Genomic Encyclopedia of Type Strains, Phase III (KMG-III): the genomes of soil and plant-associated and newly described type strains.</title>
        <authorList>
            <person name="Whitman W."/>
        </authorList>
    </citation>
    <scope>NUCLEOTIDE SEQUENCE [LARGE SCALE GENOMIC DNA]</scope>
    <source>
        <strain evidence="2 3">CECT 8088</strain>
    </source>
</reference>
<evidence type="ECO:0000256" key="1">
    <source>
        <dbReference type="SAM" id="MobiDB-lite"/>
    </source>
</evidence>
<name>A0A839V782_9PROT</name>
<proteinExistence type="predicted"/>
<dbReference type="RefSeq" id="WP_246330337.1">
    <property type="nucleotide sequence ID" value="NZ_JABXXQ010000029.1"/>
</dbReference>
<dbReference type="EMBL" id="JACHXV010000029">
    <property type="protein sequence ID" value="MBB3175389.1"/>
    <property type="molecule type" value="Genomic_DNA"/>
</dbReference>
<organism evidence="2 3">
    <name type="scientific">Endobacter medicaginis</name>
    <dbReference type="NCBI Taxonomy" id="1181271"/>
    <lineage>
        <taxon>Bacteria</taxon>
        <taxon>Pseudomonadati</taxon>
        <taxon>Pseudomonadota</taxon>
        <taxon>Alphaproteobacteria</taxon>
        <taxon>Acetobacterales</taxon>
        <taxon>Acetobacteraceae</taxon>
        <taxon>Endobacter</taxon>
    </lineage>
</organism>